<dbReference type="InterPro" id="IPR002674">
    <property type="entry name" value="Ribosomal_eL43"/>
</dbReference>
<keyword evidence="4" id="KW-0862">Zinc</keyword>
<name>A0A8C3RKG7_9PASS</name>
<organism evidence="7 8">
    <name type="scientific">Cyanoderma ruficeps</name>
    <name type="common">rufous-capped babbler</name>
    <dbReference type="NCBI Taxonomy" id="181631"/>
    <lineage>
        <taxon>Eukaryota</taxon>
        <taxon>Metazoa</taxon>
        <taxon>Chordata</taxon>
        <taxon>Craniata</taxon>
        <taxon>Vertebrata</taxon>
        <taxon>Euteleostomi</taxon>
        <taxon>Archelosauria</taxon>
        <taxon>Archosauria</taxon>
        <taxon>Dinosauria</taxon>
        <taxon>Saurischia</taxon>
        <taxon>Theropoda</taxon>
        <taxon>Coelurosauria</taxon>
        <taxon>Aves</taxon>
        <taxon>Neognathae</taxon>
        <taxon>Neoaves</taxon>
        <taxon>Telluraves</taxon>
        <taxon>Australaves</taxon>
        <taxon>Passeriformes</taxon>
        <taxon>Sylvioidea</taxon>
        <taxon>Timaliidae</taxon>
        <taxon>Cyanoderma</taxon>
    </lineage>
</organism>
<evidence type="ECO:0000313" key="7">
    <source>
        <dbReference type="Ensembl" id="ENSCRFP00000021394.1"/>
    </source>
</evidence>
<evidence type="ECO:0000256" key="3">
    <source>
        <dbReference type="ARBA" id="ARBA00022771"/>
    </source>
</evidence>
<accession>A0A8C3RKG7</accession>
<dbReference type="PANTHER" id="PTHR48188:SF3">
    <property type="entry name" value="60S RIBOSOMAL PROTEIN L37A-RELATED"/>
    <property type="match status" value="1"/>
</dbReference>
<dbReference type="GO" id="GO:0070180">
    <property type="term" value="F:large ribosomal subunit rRNA binding"/>
    <property type="evidence" value="ECO:0007669"/>
    <property type="project" value="TreeGrafter"/>
</dbReference>
<evidence type="ECO:0000256" key="1">
    <source>
        <dbReference type="ARBA" id="ARBA00008672"/>
    </source>
</evidence>
<protein>
    <submittedName>
        <fullName evidence="7">Uncharacterized protein</fullName>
    </submittedName>
</protein>
<proteinExistence type="inferred from homology"/>
<dbReference type="GO" id="GO:0022625">
    <property type="term" value="C:cytosolic large ribosomal subunit"/>
    <property type="evidence" value="ECO:0007669"/>
    <property type="project" value="UniProtKB-ARBA"/>
</dbReference>
<dbReference type="InterPro" id="IPR011331">
    <property type="entry name" value="Ribosomal_eL37/eL43"/>
</dbReference>
<dbReference type="InterPro" id="IPR011332">
    <property type="entry name" value="Ribosomal_zn-bd"/>
</dbReference>
<reference evidence="7" key="2">
    <citation type="submission" date="2025-09" db="UniProtKB">
        <authorList>
            <consortium name="Ensembl"/>
        </authorList>
    </citation>
    <scope>IDENTIFICATION</scope>
</reference>
<dbReference type="PANTHER" id="PTHR48188">
    <property type="entry name" value="60S RIBOSOMAL PROTEIN L43"/>
    <property type="match status" value="1"/>
</dbReference>
<dbReference type="AlphaFoldDB" id="A0A8C3RKG7"/>
<evidence type="ECO:0000256" key="6">
    <source>
        <dbReference type="ARBA" id="ARBA00023274"/>
    </source>
</evidence>
<reference evidence="7" key="1">
    <citation type="submission" date="2025-08" db="UniProtKB">
        <authorList>
            <consortium name="Ensembl"/>
        </authorList>
    </citation>
    <scope>IDENTIFICATION</scope>
</reference>
<keyword evidence="8" id="KW-1185">Reference proteome</keyword>
<keyword evidence="2" id="KW-0479">Metal-binding</keyword>
<dbReference type="GO" id="GO:0008270">
    <property type="term" value="F:zinc ion binding"/>
    <property type="evidence" value="ECO:0007669"/>
    <property type="project" value="UniProtKB-KW"/>
</dbReference>
<evidence type="ECO:0000256" key="5">
    <source>
        <dbReference type="ARBA" id="ARBA00022980"/>
    </source>
</evidence>
<keyword evidence="3" id="KW-0863">Zinc-finger</keyword>
<evidence type="ECO:0000256" key="2">
    <source>
        <dbReference type="ARBA" id="ARBA00022723"/>
    </source>
</evidence>
<evidence type="ECO:0000313" key="8">
    <source>
        <dbReference type="Proteomes" id="UP000694396"/>
    </source>
</evidence>
<dbReference type="SUPFAM" id="SSF57829">
    <property type="entry name" value="Zn-binding ribosomal proteins"/>
    <property type="match status" value="1"/>
</dbReference>
<dbReference type="Proteomes" id="UP000694396">
    <property type="component" value="Unplaced"/>
</dbReference>
<sequence length="83" mass="9453">MQVKEKHIAHHNVKKSKKSVGKYWAHYGTSLRRRVKITGIKQLARYTHFLCSGIQIKAVTVPYCPTRTQTVAGCAWTCNLPVE</sequence>
<dbReference type="GO" id="GO:0006412">
    <property type="term" value="P:translation"/>
    <property type="evidence" value="ECO:0007669"/>
    <property type="project" value="InterPro"/>
</dbReference>
<dbReference type="Gene3D" id="2.20.25.30">
    <property type="match status" value="1"/>
</dbReference>
<keyword evidence="6" id="KW-0687">Ribonucleoprotein</keyword>
<keyword evidence="5" id="KW-0689">Ribosomal protein</keyword>
<dbReference type="Ensembl" id="ENSCRFT00000022111.1">
    <property type="protein sequence ID" value="ENSCRFP00000021394.1"/>
    <property type="gene ID" value="ENSCRFG00000015837.1"/>
</dbReference>
<comment type="similarity">
    <text evidence="1">Belongs to the eukaryotic ribosomal protein eL43 family.</text>
</comment>
<dbReference type="GO" id="GO:0003735">
    <property type="term" value="F:structural constituent of ribosome"/>
    <property type="evidence" value="ECO:0007669"/>
    <property type="project" value="InterPro"/>
</dbReference>
<dbReference type="Pfam" id="PF01780">
    <property type="entry name" value="Ribosomal_L37ae"/>
    <property type="match status" value="1"/>
</dbReference>
<evidence type="ECO:0000256" key="4">
    <source>
        <dbReference type="ARBA" id="ARBA00022833"/>
    </source>
</evidence>